<dbReference type="InterPro" id="IPR001995">
    <property type="entry name" value="Peptidase_A2_cat"/>
</dbReference>
<comment type="caution">
    <text evidence="4">The sequence shown here is derived from an EMBL/GenBank/DDBJ whole genome shotgun (WGS) entry which is preliminary data.</text>
</comment>
<evidence type="ECO:0000256" key="1">
    <source>
        <dbReference type="ARBA" id="ARBA00022801"/>
    </source>
</evidence>
<dbReference type="Proteomes" id="UP001596495">
    <property type="component" value="Unassembled WGS sequence"/>
</dbReference>
<proteinExistence type="predicted"/>
<dbReference type="InterPro" id="IPR021109">
    <property type="entry name" value="Peptidase_aspartic_dom_sf"/>
</dbReference>
<keyword evidence="5" id="KW-1185">Reference proteome</keyword>
<accession>A0ABW2RDD8</accession>
<dbReference type="Gene3D" id="2.40.70.10">
    <property type="entry name" value="Acid Proteases"/>
    <property type="match status" value="1"/>
</dbReference>
<dbReference type="InterPro" id="IPR034122">
    <property type="entry name" value="Retropepsin-like_bacterial"/>
</dbReference>
<evidence type="ECO:0000313" key="5">
    <source>
        <dbReference type="Proteomes" id="UP001596495"/>
    </source>
</evidence>
<evidence type="ECO:0000256" key="2">
    <source>
        <dbReference type="SAM" id="SignalP"/>
    </source>
</evidence>
<keyword evidence="4" id="KW-0645">Protease</keyword>
<evidence type="ECO:0000259" key="3">
    <source>
        <dbReference type="PROSITE" id="PS50175"/>
    </source>
</evidence>
<keyword evidence="1" id="KW-0378">Hydrolase</keyword>
<dbReference type="PROSITE" id="PS00141">
    <property type="entry name" value="ASP_PROTEASE"/>
    <property type="match status" value="1"/>
</dbReference>
<evidence type="ECO:0000313" key="4">
    <source>
        <dbReference type="EMBL" id="MFC7436133.1"/>
    </source>
</evidence>
<protein>
    <submittedName>
        <fullName evidence="4">TIGR02281 family clan AA aspartic protease</fullName>
    </submittedName>
</protein>
<dbReference type="InterPro" id="IPR001969">
    <property type="entry name" value="Aspartic_peptidase_AS"/>
</dbReference>
<dbReference type="RefSeq" id="WP_382259558.1">
    <property type="nucleotide sequence ID" value="NZ_JBHTBX010000014.1"/>
</dbReference>
<dbReference type="InterPro" id="IPR011969">
    <property type="entry name" value="Clan_AA_Asp_peptidase_C"/>
</dbReference>
<dbReference type="CDD" id="cd05483">
    <property type="entry name" value="retropepsin_like_bacteria"/>
    <property type="match status" value="1"/>
</dbReference>
<keyword evidence="2" id="KW-0732">Signal</keyword>
<dbReference type="PROSITE" id="PS50175">
    <property type="entry name" value="ASP_PROT_RETROV"/>
    <property type="match status" value="1"/>
</dbReference>
<dbReference type="NCBIfam" id="TIGR02281">
    <property type="entry name" value="clan_AA_DTGA"/>
    <property type="match status" value="1"/>
</dbReference>
<dbReference type="SUPFAM" id="SSF50630">
    <property type="entry name" value="Acid proteases"/>
    <property type="match status" value="1"/>
</dbReference>
<feature type="domain" description="Peptidase A2" evidence="3">
    <location>
        <begin position="119"/>
        <end position="197"/>
    </location>
</feature>
<dbReference type="GO" id="GO:0008233">
    <property type="term" value="F:peptidase activity"/>
    <property type="evidence" value="ECO:0007669"/>
    <property type="project" value="UniProtKB-KW"/>
</dbReference>
<dbReference type="GO" id="GO:0006508">
    <property type="term" value="P:proteolysis"/>
    <property type="evidence" value="ECO:0007669"/>
    <property type="project" value="UniProtKB-KW"/>
</dbReference>
<organism evidence="4 5">
    <name type="scientific">Hydrogenophaga bisanensis</name>
    <dbReference type="NCBI Taxonomy" id="439611"/>
    <lineage>
        <taxon>Bacteria</taxon>
        <taxon>Pseudomonadati</taxon>
        <taxon>Pseudomonadota</taxon>
        <taxon>Betaproteobacteria</taxon>
        <taxon>Burkholderiales</taxon>
        <taxon>Comamonadaceae</taxon>
        <taxon>Hydrogenophaga</taxon>
    </lineage>
</organism>
<dbReference type="EMBL" id="JBHTBX010000014">
    <property type="protein sequence ID" value="MFC7436133.1"/>
    <property type="molecule type" value="Genomic_DNA"/>
</dbReference>
<name>A0ABW2RDD8_9BURK</name>
<sequence length="216" mass="22641">MRWAPLALILLSATCASAWAQSVALSGVAGGKALVVIDGAAPRFLSAGQSHQGVRVVSVQGESATVEVSGQKRLLRVGEAPVSVGSSGPSGDGAGQRIVLTADGQGHFMSSGLINGKTVQFMVDTGATNVILSEADAKRINLAFDKGQRVGVSTANGQVVGHMLRLQSVKLGDVQVYDVPAIVLPQAMPFVLLGNSFLTRFQMLRQNDQLTLERRY</sequence>
<dbReference type="Pfam" id="PF13975">
    <property type="entry name" value="gag-asp_proteas"/>
    <property type="match status" value="1"/>
</dbReference>
<reference evidence="5" key="1">
    <citation type="journal article" date="2019" name="Int. J. Syst. Evol. Microbiol.">
        <title>The Global Catalogue of Microorganisms (GCM) 10K type strain sequencing project: providing services to taxonomists for standard genome sequencing and annotation.</title>
        <authorList>
            <consortium name="The Broad Institute Genomics Platform"/>
            <consortium name="The Broad Institute Genome Sequencing Center for Infectious Disease"/>
            <person name="Wu L."/>
            <person name="Ma J."/>
        </authorList>
    </citation>
    <scope>NUCLEOTIDE SEQUENCE [LARGE SCALE GENOMIC DNA]</scope>
    <source>
        <strain evidence="5">CCUG 54518</strain>
    </source>
</reference>
<gene>
    <name evidence="4" type="ORF">ACFQNJ_16620</name>
</gene>
<feature type="signal peptide" evidence="2">
    <location>
        <begin position="1"/>
        <end position="20"/>
    </location>
</feature>
<feature type="chain" id="PRO_5046321973" evidence="2">
    <location>
        <begin position="21"/>
        <end position="216"/>
    </location>
</feature>